<dbReference type="SUPFAM" id="SSF52540">
    <property type="entry name" value="P-loop containing nucleoside triphosphate hydrolases"/>
    <property type="match status" value="1"/>
</dbReference>
<evidence type="ECO:0000259" key="15">
    <source>
        <dbReference type="PROSITE" id="PS51198"/>
    </source>
</evidence>
<evidence type="ECO:0000256" key="10">
    <source>
        <dbReference type="ARBA" id="ARBA00023235"/>
    </source>
</evidence>
<dbReference type="GO" id="GO:0004527">
    <property type="term" value="F:exonuclease activity"/>
    <property type="evidence" value="ECO:0007669"/>
    <property type="project" value="UniProtKB-KW"/>
</dbReference>
<evidence type="ECO:0000256" key="1">
    <source>
        <dbReference type="ARBA" id="ARBA00022722"/>
    </source>
</evidence>
<evidence type="ECO:0000256" key="2">
    <source>
        <dbReference type="ARBA" id="ARBA00022741"/>
    </source>
</evidence>
<dbReference type="InterPro" id="IPR027417">
    <property type="entry name" value="P-loop_NTPase"/>
</dbReference>
<evidence type="ECO:0000256" key="7">
    <source>
        <dbReference type="ARBA" id="ARBA00022840"/>
    </source>
</evidence>
<evidence type="ECO:0000256" key="12">
    <source>
        <dbReference type="ARBA" id="ARBA00034808"/>
    </source>
</evidence>
<evidence type="ECO:0000313" key="17">
    <source>
        <dbReference type="EMBL" id="KKB56244.1"/>
    </source>
</evidence>
<evidence type="ECO:0000256" key="9">
    <source>
        <dbReference type="ARBA" id="ARBA00023204"/>
    </source>
</evidence>
<keyword evidence="10" id="KW-0413">Isomerase</keyword>
<evidence type="ECO:0000256" key="11">
    <source>
        <dbReference type="ARBA" id="ARBA00034617"/>
    </source>
</evidence>
<dbReference type="PROSITE" id="PS51198">
    <property type="entry name" value="UVRD_HELICASE_ATP_BIND"/>
    <property type="match status" value="1"/>
</dbReference>
<evidence type="ECO:0000256" key="8">
    <source>
        <dbReference type="ARBA" id="ARBA00023125"/>
    </source>
</evidence>
<dbReference type="RefSeq" id="WP_046146109.1">
    <property type="nucleotide sequence ID" value="NZ_KQ033912.1"/>
</dbReference>
<reference evidence="17 18" key="1">
    <citation type="submission" date="2013-04" db="EMBL/GenBank/DDBJ databases">
        <title>The Genome Sequence of Parabacteroides goldsteinii DSM 19448.</title>
        <authorList>
            <consortium name="The Broad Institute Genomics Platform"/>
            <person name="Earl A."/>
            <person name="Ward D."/>
            <person name="Feldgarden M."/>
            <person name="Gevers D."/>
            <person name="Martens E."/>
            <person name="Sakamoto M."/>
            <person name="Benno Y."/>
            <person name="Song Y."/>
            <person name="Liu C."/>
            <person name="Lee J."/>
            <person name="Bolanos M."/>
            <person name="Vaisanen M.L."/>
            <person name="Finegold S.M."/>
            <person name="Walker B."/>
            <person name="Young S."/>
            <person name="Zeng Q."/>
            <person name="Gargeya S."/>
            <person name="Fitzgerald M."/>
            <person name="Haas B."/>
            <person name="Abouelleil A."/>
            <person name="Allen A.W."/>
            <person name="Alvarado L."/>
            <person name="Arachchi H.M."/>
            <person name="Berlin A.M."/>
            <person name="Chapman S.B."/>
            <person name="Gainer-Dewar J."/>
            <person name="Goldberg J."/>
            <person name="Griggs A."/>
            <person name="Gujja S."/>
            <person name="Hansen M."/>
            <person name="Howarth C."/>
            <person name="Imamovic A."/>
            <person name="Ireland A."/>
            <person name="Larimer J."/>
            <person name="McCowan C."/>
            <person name="Murphy C."/>
            <person name="Pearson M."/>
            <person name="Poon T.W."/>
            <person name="Priest M."/>
            <person name="Roberts A."/>
            <person name="Saif S."/>
            <person name="Shea T."/>
            <person name="Sisk P."/>
            <person name="Sykes S."/>
            <person name="Wortman J."/>
            <person name="Nusbaum C."/>
            <person name="Birren B."/>
        </authorList>
    </citation>
    <scope>NUCLEOTIDE SEQUENCE [LARGE SCALE GENOMIC DNA]</scope>
    <source>
        <strain evidence="17 18">DSM 19448</strain>
    </source>
</reference>
<dbReference type="InterPro" id="IPR014016">
    <property type="entry name" value="UvrD-like_ATP-bd"/>
</dbReference>
<keyword evidence="8" id="KW-0238">DNA-binding</keyword>
<comment type="catalytic activity">
    <reaction evidence="13">
        <text>ATP + H2O = ADP + phosphate + H(+)</text>
        <dbReference type="Rhea" id="RHEA:13065"/>
        <dbReference type="ChEBI" id="CHEBI:15377"/>
        <dbReference type="ChEBI" id="CHEBI:15378"/>
        <dbReference type="ChEBI" id="CHEBI:30616"/>
        <dbReference type="ChEBI" id="CHEBI:43474"/>
        <dbReference type="ChEBI" id="CHEBI:456216"/>
        <dbReference type="EC" id="5.6.2.4"/>
    </reaction>
</comment>
<evidence type="ECO:0000256" key="4">
    <source>
        <dbReference type="ARBA" id="ARBA00022801"/>
    </source>
</evidence>
<feature type="binding site" evidence="14">
    <location>
        <begin position="7"/>
        <end position="14"/>
    </location>
    <ligand>
        <name>ATP</name>
        <dbReference type="ChEBI" id="CHEBI:30616"/>
    </ligand>
</feature>
<gene>
    <name evidence="17" type="ORF">HMPREF1535_02218</name>
</gene>
<name>A0A0F5JER0_9BACT</name>
<dbReference type="PROSITE" id="PS51217">
    <property type="entry name" value="UVRD_HELICASE_CTER"/>
    <property type="match status" value="1"/>
</dbReference>
<dbReference type="Pfam" id="PF13361">
    <property type="entry name" value="UvrD_C"/>
    <property type="match status" value="1"/>
</dbReference>
<dbReference type="GO" id="GO:0000725">
    <property type="term" value="P:recombinational repair"/>
    <property type="evidence" value="ECO:0007669"/>
    <property type="project" value="TreeGrafter"/>
</dbReference>
<organism evidence="17 18">
    <name type="scientific">Parabacteroides goldsteinii DSM 19448 = WAL 12034</name>
    <dbReference type="NCBI Taxonomy" id="927665"/>
    <lineage>
        <taxon>Bacteria</taxon>
        <taxon>Pseudomonadati</taxon>
        <taxon>Bacteroidota</taxon>
        <taxon>Bacteroidia</taxon>
        <taxon>Bacteroidales</taxon>
        <taxon>Tannerellaceae</taxon>
        <taxon>Parabacteroides</taxon>
    </lineage>
</organism>
<dbReference type="Proteomes" id="UP000033047">
    <property type="component" value="Unassembled WGS sequence"/>
</dbReference>
<dbReference type="Pfam" id="PF12705">
    <property type="entry name" value="PDDEXK_1"/>
    <property type="match status" value="1"/>
</dbReference>
<keyword evidence="1" id="KW-0540">Nuclease</keyword>
<keyword evidence="4 14" id="KW-0378">Hydrolase</keyword>
<dbReference type="InterPro" id="IPR014017">
    <property type="entry name" value="DNA_helicase_UvrD-like_C"/>
</dbReference>
<feature type="domain" description="UvrD-like helicase C-terminal" evidence="16">
    <location>
        <begin position="496"/>
        <end position="755"/>
    </location>
</feature>
<keyword evidence="2 14" id="KW-0547">Nucleotide-binding</keyword>
<keyword evidence="9" id="KW-0234">DNA repair</keyword>
<dbReference type="STRING" id="927665.HMPREF1535_02218"/>
<dbReference type="HOGENOM" id="CLU_010638_0_0_10"/>
<accession>A0A0F5JER0</accession>
<dbReference type="EMBL" id="AQHV01000011">
    <property type="protein sequence ID" value="KKB56244.1"/>
    <property type="molecule type" value="Genomic_DNA"/>
</dbReference>
<dbReference type="GO" id="GO:0005829">
    <property type="term" value="C:cytosol"/>
    <property type="evidence" value="ECO:0007669"/>
    <property type="project" value="TreeGrafter"/>
</dbReference>
<dbReference type="GO" id="GO:0016887">
    <property type="term" value="F:ATP hydrolysis activity"/>
    <property type="evidence" value="ECO:0007669"/>
    <property type="project" value="RHEA"/>
</dbReference>
<keyword evidence="5 14" id="KW-0347">Helicase</keyword>
<dbReference type="InterPro" id="IPR000212">
    <property type="entry name" value="DNA_helicase_UvrD/REP"/>
</dbReference>
<sequence length="1087" mass="124124">MLTVYRASAGAGKTHKLTGEYLTLLFGGTGAYRRILAVTFTNKATDEMKSRIVEELYNLSSGRKSDYVESLRATYVLTEEQVRKQAKKILTDILHDYSAFNISTIDRFFQQTMRAFTREIGLQGGYGIEMDQELVLTSAVDNLLADLEKPESKELLGWLLRFAEDKIENGGEWNLRKDIMSLSREVFKESYKASSEEVAKDIEDKEALENYKNELFGIIRSVEAEAKRLGESGLALLNKYAIRTTDFKGGSRSPLTLLDRLAKGEMKEPTATFIGLADNLEGCFTKTTPIGMRQVIGCVFEDGLNDCIKRIIALFSNLTAYNTAREIVRYYYTLGILTDVSRQIASYREEKNVMLIADTTELLNKVIGGSDAPFIYEKTGTHVDHYMIDEFQDTSGMQWNNFRPLIEESLAHDRANLIVGDVKQSIYRFRNSDWKLLDEQVQADFSQEEVREETLKENWRSCRNIVEFNNTFFTAIPGVLQSVYNESLLTSSLSEEQRAAYLTKIMSAYTKSYQQVPPPFKQKDGHVKIEFLAGDEEKDWKEEALDRLPGVVEQLQDNGYALKDIAILVRTNMEGAMVAEKLLSYKEANPSDRYHYDIISDDALFVSGSPAVRFMVALLRYLRNPEDKINEQTALYSYRILQGATKDENLSEAYSVTVSGLAFPPEIASELQTLSRQSLYEISEGLFRLFSGEFQNNEQVFVQAFLDMVSEYTQKESADLTRFLKWWDETGYRKTIATPDAQNAIRILTVHKSKGLGFKVVIIPFGDWEIDHKPSKPVILWCKPETKPFNRLHLVPVRYSQSLGNTIFAEDYFRERLHAFIDNLNTLYVAFTRSKDELIVFAPRPKKIKEETGEVEKISSMADALWAGLYLEVKDTREGDALVSLPSSFDTKEGIFELGSWWHPAAAKQDGHSPEEIAMARINSISPDDRLQLRLHGKGFFFDNARRKHGALMHEVLSQIRTQKDIPAAVEGYRLAGVINKDEAESLVVRLEELLEMPEVHPWYDGTARVLNEVDILFGKGLSKRPDRVMISEDKVVVIDYKFGEIQDKRYHNQVKNYMKLIRQMGYEKVEGYLWYVELGTIESVDS</sequence>
<dbReference type="InterPro" id="IPR038726">
    <property type="entry name" value="PDDEXK_AddAB-type"/>
</dbReference>
<evidence type="ECO:0000256" key="5">
    <source>
        <dbReference type="ARBA" id="ARBA00022806"/>
    </source>
</evidence>
<keyword evidence="6" id="KW-0269">Exonuclease</keyword>
<feature type="domain" description="UvrD-like helicase ATP-binding" evidence="15">
    <location>
        <begin position="1"/>
        <end position="462"/>
    </location>
</feature>
<dbReference type="GO" id="GO:0043138">
    <property type="term" value="F:3'-5' DNA helicase activity"/>
    <property type="evidence" value="ECO:0007669"/>
    <property type="project" value="UniProtKB-EC"/>
</dbReference>
<proteinExistence type="predicted"/>
<keyword evidence="7 14" id="KW-0067">ATP-binding</keyword>
<evidence type="ECO:0000313" key="18">
    <source>
        <dbReference type="Proteomes" id="UP000033047"/>
    </source>
</evidence>
<evidence type="ECO:0000256" key="6">
    <source>
        <dbReference type="ARBA" id="ARBA00022839"/>
    </source>
</evidence>
<evidence type="ECO:0000256" key="3">
    <source>
        <dbReference type="ARBA" id="ARBA00022763"/>
    </source>
</evidence>
<evidence type="ECO:0000256" key="14">
    <source>
        <dbReference type="PROSITE-ProRule" id="PRU00560"/>
    </source>
</evidence>
<comment type="catalytic activity">
    <reaction evidence="11">
        <text>Couples ATP hydrolysis with the unwinding of duplex DNA by translocating in the 3'-5' direction.</text>
        <dbReference type="EC" id="5.6.2.4"/>
    </reaction>
</comment>
<dbReference type="Gene3D" id="3.40.50.300">
    <property type="entry name" value="P-loop containing nucleotide triphosphate hydrolases"/>
    <property type="match status" value="3"/>
</dbReference>
<dbReference type="EC" id="5.6.2.4" evidence="12"/>
<dbReference type="GO" id="GO:0005524">
    <property type="term" value="F:ATP binding"/>
    <property type="evidence" value="ECO:0007669"/>
    <property type="project" value="UniProtKB-UniRule"/>
</dbReference>
<dbReference type="PATRIC" id="fig|927665.4.peg.2278"/>
<dbReference type="InterPro" id="IPR011604">
    <property type="entry name" value="PDDEXK-like_dom_sf"/>
</dbReference>
<dbReference type="AlphaFoldDB" id="A0A0F5JER0"/>
<dbReference type="Pfam" id="PF00580">
    <property type="entry name" value="UvrD-helicase"/>
    <property type="match status" value="1"/>
</dbReference>
<protein>
    <recommendedName>
        <fullName evidence="12">DNA 3'-5' helicase</fullName>
        <ecNumber evidence="12">5.6.2.4</ecNumber>
    </recommendedName>
</protein>
<dbReference type="Gene3D" id="1.10.3170.10">
    <property type="entry name" value="Recbcd, chain B, domain 2"/>
    <property type="match status" value="1"/>
</dbReference>
<evidence type="ECO:0000256" key="13">
    <source>
        <dbReference type="ARBA" id="ARBA00048988"/>
    </source>
</evidence>
<comment type="caution">
    <text evidence="17">The sequence shown here is derived from an EMBL/GenBank/DDBJ whole genome shotgun (WGS) entry which is preliminary data.</text>
</comment>
<keyword evidence="3" id="KW-0227">DNA damage</keyword>
<dbReference type="PANTHER" id="PTHR11070:SF67">
    <property type="entry name" value="DNA 3'-5' HELICASE"/>
    <property type="match status" value="1"/>
</dbReference>
<evidence type="ECO:0000259" key="16">
    <source>
        <dbReference type="PROSITE" id="PS51217"/>
    </source>
</evidence>
<dbReference type="PANTHER" id="PTHR11070">
    <property type="entry name" value="UVRD / RECB / PCRA DNA HELICASE FAMILY MEMBER"/>
    <property type="match status" value="1"/>
</dbReference>
<dbReference type="GO" id="GO:0003677">
    <property type="term" value="F:DNA binding"/>
    <property type="evidence" value="ECO:0007669"/>
    <property type="project" value="UniProtKB-KW"/>
</dbReference>
<dbReference type="Gene3D" id="3.90.320.10">
    <property type="match status" value="1"/>
</dbReference>